<keyword evidence="4" id="KW-1185">Reference proteome</keyword>
<keyword evidence="1 2" id="KW-0732">Signal</keyword>
<dbReference type="Pfam" id="PF03548">
    <property type="entry name" value="LolA"/>
    <property type="match status" value="1"/>
</dbReference>
<gene>
    <name evidence="3" type="ORF">A6A40_25430</name>
</gene>
<reference evidence="3 4" key="1">
    <citation type="submission" date="2018-04" db="EMBL/GenBank/DDBJ databases">
        <title>Complete genome sequence of the nitrogen-fixing bacterium Azospirillum humicireducens type strain SgZ-5.</title>
        <authorList>
            <person name="Yu Z."/>
        </authorList>
    </citation>
    <scope>NUCLEOTIDE SEQUENCE [LARGE SCALE GENOMIC DNA]</scope>
    <source>
        <strain evidence="3 4">SgZ-5</strain>
        <plasmid evidence="3 4">pYZ5</plasmid>
    </source>
</reference>
<dbReference type="PANTHER" id="PTHR35869">
    <property type="entry name" value="OUTER-MEMBRANE LIPOPROTEIN CARRIER PROTEIN"/>
    <property type="match status" value="1"/>
</dbReference>
<geneLocation type="plasmid" evidence="3 4">
    <name>pYZ5</name>
</geneLocation>
<dbReference type="SUPFAM" id="SSF89392">
    <property type="entry name" value="Prokaryotic lipoproteins and lipoprotein localization factors"/>
    <property type="match status" value="1"/>
</dbReference>
<dbReference type="Gene3D" id="2.50.20.10">
    <property type="entry name" value="Lipoprotein localisation LolA/LolB/LppX"/>
    <property type="match status" value="1"/>
</dbReference>
<keyword evidence="3" id="KW-0614">Plasmid</keyword>
<accession>A0A2R4VVB6</accession>
<dbReference type="KEGG" id="ahu:A6A40_25430"/>
<dbReference type="InterPro" id="IPR029046">
    <property type="entry name" value="LolA/LolB/LppX"/>
</dbReference>
<feature type="chain" id="PRO_5015334062" evidence="2">
    <location>
        <begin position="38"/>
        <end position="229"/>
    </location>
</feature>
<feature type="signal peptide" evidence="2">
    <location>
        <begin position="1"/>
        <end position="37"/>
    </location>
</feature>
<name>A0A2R4VVB6_9PROT</name>
<dbReference type="InterPro" id="IPR004564">
    <property type="entry name" value="OM_lipoprot_carrier_LolA-like"/>
</dbReference>
<dbReference type="CDD" id="cd16325">
    <property type="entry name" value="LolA"/>
    <property type="match status" value="1"/>
</dbReference>
<dbReference type="Proteomes" id="UP000077405">
    <property type="component" value="Plasmid pYZ5"/>
</dbReference>
<proteinExistence type="predicted"/>
<keyword evidence="3" id="KW-0449">Lipoprotein</keyword>
<protein>
    <submittedName>
        <fullName evidence="3">Outer membrane lipoprotein carrier protein LolA</fullName>
    </submittedName>
</protein>
<dbReference type="RefSeq" id="WP_108548640.1">
    <property type="nucleotide sequence ID" value="NZ_CP028906.1"/>
</dbReference>
<dbReference type="OrthoDB" id="9800501at2"/>
<dbReference type="EMBL" id="CP028906">
    <property type="protein sequence ID" value="AWB08379.1"/>
    <property type="molecule type" value="Genomic_DNA"/>
</dbReference>
<organism evidence="3 4">
    <name type="scientific">Azospirillum humicireducens</name>
    <dbReference type="NCBI Taxonomy" id="1226968"/>
    <lineage>
        <taxon>Bacteria</taxon>
        <taxon>Pseudomonadati</taxon>
        <taxon>Pseudomonadota</taxon>
        <taxon>Alphaproteobacteria</taxon>
        <taxon>Rhodospirillales</taxon>
        <taxon>Azospirillaceae</taxon>
        <taxon>Azospirillum</taxon>
    </lineage>
</organism>
<dbReference type="AlphaFoldDB" id="A0A2R4VVB6"/>
<evidence type="ECO:0000313" key="3">
    <source>
        <dbReference type="EMBL" id="AWB08379.1"/>
    </source>
</evidence>
<evidence type="ECO:0000313" key="4">
    <source>
        <dbReference type="Proteomes" id="UP000077405"/>
    </source>
</evidence>
<dbReference type="PANTHER" id="PTHR35869:SF1">
    <property type="entry name" value="OUTER-MEMBRANE LIPOPROTEIN CARRIER PROTEIN"/>
    <property type="match status" value="1"/>
</dbReference>
<evidence type="ECO:0000256" key="1">
    <source>
        <dbReference type="ARBA" id="ARBA00022729"/>
    </source>
</evidence>
<evidence type="ECO:0000256" key="2">
    <source>
        <dbReference type="SAM" id="SignalP"/>
    </source>
</evidence>
<sequence>MKTVLRRLSHSLFPGALLCAAFLAPLPVVLAPSAAVAAPATPVSLSAQDQAVVAKVEEYLNGIVTLQSKFLQVAPNGRQATGTFYLWRPGRMRLEYDRPLKDFIVADGSFVFYWDGEMRQQSSAPIGSTLADFILRKDIRLSGDVTVNEVFQAPGVIEVSLLETKDPGKGTLTLVFEDRPFQLRKWRVLDAQGMTTEVALLNPRTDVTFDREMFYFKEPARGSDFGRGD</sequence>